<sequence length="219" mass="24776">MTALTPDEQLIKSRDRVRAHGEVFTPRSMVNRMLDLVKPELETGPNFVDKTFFEPAAGDGNFLVAILRRKLHAIENRYQPTVWQTESLFALASIYAIELLGDNHRTAQESLLDIFVEFHQRAGNSCGPRTNLYRSAAKLIERNILQGNTLTGLDAAGAEIQFSWWHRVLNEPGMVQREPFSLSSLRNSSTGVGMFDFAIYDSYAVCRVEHVYKEVKANV</sequence>
<dbReference type="Gene3D" id="3.40.50.150">
    <property type="entry name" value="Vaccinia Virus protein VP39"/>
    <property type="match status" value="1"/>
</dbReference>
<dbReference type="EMBL" id="PNQX01000002">
    <property type="protein sequence ID" value="PMQ19940.1"/>
    <property type="molecule type" value="Genomic_DNA"/>
</dbReference>
<protein>
    <submittedName>
        <fullName evidence="1">Methylase</fullName>
    </submittedName>
</protein>
<accession>A0A2N7RXE2</accession>
<dbReference type="EMBL" id="PNQX01000005">
    <property type="protein sequence ID" value="PMQ18556.1"/>
    <property type="molecule type" value="Genomic_DNA"/>
</dbReference>
<dbReference type="RefSeq" id="WP_102598910.1">
    <property type="nucleotide sequence ID" value="NZ_PNQX01000002.1"/>
</dbReference>
<name>A0A2N7RXE2_9MICC</name>
<evidence type="ECO:0000313" key="1">
    <source>
        <dbReference type="EMBL" id="PMQ18556.1"/>
    </source>
</evidence>
<comment type="caution">
    <text evidence="1">The sequence shown here is derived from an EMBL/GenBank/DDBJ whole genome shotgun (WGS) entry which is preliminary data.</text>
</comment>
<organism evidence="1 3">
    <name type="scientific">Glutamicibacter arilaitensis</name>
    <dbReference type="NCBI Taxonomy" id="256701"/>
    <lineage>
        <taxon>Bacteria</taxon>
        <taxon>Bacillati</taxon>
        <taxon>Actinomycetota</taxon>
        <taxon>Actinomycetes</taxon>
        <taxon>Micrococcales</taxon>
        <taxon>Micrococcaceae</taxon>
        <taxon>Glutamicibacter</taxon>
    </lineage>
</organism>
<dbReference type="GO" id="GO:0032259">
    <property type="term" value="P:methylation"/>
    <property type="evidence" value="ECO:0007669"/>
    <property type="project" value="UniProtKB-KW"/>
</dbReference>
<dbReference type="InterPro" id="IPR029063">
    <property type="entry name" value="SAM-dependent_MTases_sf"/>
</dbReference>
<dbReference type="Proteomes" id="UP000235739">
    <property type="component" value="Unassembled WGS sequence"/>
</dbReference>
<dbReference type="GO" id="GO:0008168">
    <property type="term" value="F:methyltransferase activity"/>
    <property type="evidence" value="ECO:0007669"/>
    <property type="project" value="UniProtKB-KW"/>
</dbReference>
<gene>
    <name evidence="2" type="ORF">CIK84_15065</name>
    <name evidence="1" type="ORF">CIK84_18515</name>
</gene>
<dbReference type="PRINTS" id="PR00507">
    <property type="entry name" value="N12N6MTFRASE"/>
</dbReference>
<keyword evidence="1" id="KW-0808">Transferase</keyword>
<keyword evidence="1" id="KW-0489">Methyltransferase</keyword>
<dbReference type="AlphaFoldDB" id="A0A2N7RXE2"/>
<proteinExistence type="predicted"/>
<evidence type="ECO:0000313" key="2">
    <source>
        <dbReference type="EMBL" id="PMQ19940.1"/>
    </source>
</evidence>
<reference evidence="1 3" key="1">
    <citation type="journal article" date="2017" name="Elife">
        <title>Extensive horizontal gene transfer in cheese-associated bacteria.</title>
        <authorList>
            <person name="Bonham K.S."/>
            <person name="Wolfe B.E."/>
            <person name="Dutton R.J."/>
        </authorList>
    </citation>
    <scope>NUCLEOTIDE SEQUENCE [LARGE SCALE GENOMIC DNA]</scope>
    <source>
        <strain evidence="1 3">JB182</strain>
    </source>
</reference>
<evidence type="ECO:0000313" key="3">
    <source>
        <dbReference type="Proteomes" id="UP000235739"/>
    </source>
</evidence>
<dbReference type="SUPFAM" id="SSF53335">
    <property type="entry name" value="S-adenosyl-L-methionine-dependent methyltransferases"/>
    <property type="match status" value="1"/>
</dbReference>